<feature type="binding site" evidence="6">
    <location>
        <position position="90"/>
    </location>
    <ligand>
        <name>substrate</name>
    </ligand>
</feature>
<dbReference type="InterPro" id="IPR006096">
    <property type="entry name" value="Glu/Leu/Phe/Val/Trp_DH_C"/>
</dbReference>
<evidence type="ECO:0000256" key="5">
    <source>
        <dbReference type="PIRNR" id="PIRNR000185"/>
    </source>
</evidence>
<dbReference type="GO" id="GO:0000166">
    <property type="term" value="F:nucleotide binding"/>
    <property type="evidence" value="ECO:0007669"/>
    <property type="project" value="UniProtKB-KW"/>
</dbReference>
<dbReference type="InterPro" id="IPR033922">
    <property type="entry name" value="NAD_bind_Glu_DH"/>
</dbReference>
<gene>
    <name evidence="10" type="ORF">BSTOLATCC_MIC60953</name>
</gene>
<dbReference type="SUPFAM" id="SSF51735">
    <property type="entry name" value="NAD(P)-binding Rossmann-fold domains"/>
    <property type="match status" value="1"/>
</dbReference>
<organism evidence="10 11">
    <name type="scientific">Blepharisma stoltei</name>
    <dbReference type="NCBI Taxonomy" id="1481888"/>
    <lineage>
        <taxon>Eukaryota</taxon>
        <taxon>Sar</taxon>
        <taxon>Alveolata</taxon>
        <taxon>Ciliophora</taxon>
        <taxon>Postciliodesmatophora</taxon>
        <taxon>Heterotrichea</taxon>
        <taxon>Heterotrichida</taxon>
        <taxon>Blepharismidae</taxon>
        <taxon>Blepharisma</taxon>
    </lineage>
</organism>
<dbReference type="Proteomes" id="UP001162131">
    <property type="component" value="Unassembled WGS sequence"/>
</dbReference>
<dbReference type="PIRSF" id="PIRSF000185">
    <property type="entry name" value="Glu_DH"/>
    <property type="match status" value="1"/>
</dbReference>
<dbReference type="SMART" id="SM00839">
    <property type="entry name" value="ELFV_dehydrog"/>
    <property type="match status" value="1"/>
</dbReference>
<dbReference type="SUPFAM" id="SSF53223">
    <property type="entry name" value="Aminoacid dehydrogenase-like, N-terminal domain"/>
    <property type="match status" value="1"/>
</dbReference>
<dbReference type="Pfam" id="PF02812">
    <property type="entry name" value="ELFV_dehydrog_N"/>
    <property type="match status" value="1"/>
</dbReference>
<feature type="binding site" evidence="6">
    <location>
        <position position="253"/>
    </location>
    <ligand>
        <name>NAD(+)</name>
        <dbReference type="ChEBI" id="CHEBI:57540"/>
    </ligand>
</feature>
<dbReference type="InterPro" id="IPR036291">
    <property type="entry name" value="NAD(P)-bd_dom_sf"/>
</dbReference>
<evidence type="ECO:0000256" key="7">
    <source>
        <dbReference type="PIRSR" id="PIRSR000185-3"/>
    </source>
</evidence>
<dbReference type="GO" id="GO:0004352">
    <property type="term" value="F:glutamate dehydrogenase (NAD+) activity"/>
    <property type="evidence" value="ECO:0007669"/>
    <property type="project" value="TreeGrafter"/>
</dbReference>
<comment type="catalytic activity">
    <reaction evidence="3">
        <text>L-glutamate + NAD(+) + H2O = 2-oxoglutarate + NH4(+) + NADH + H(+)</text>
        <dbReference type="Rhea" id="RHEA:15133"/>
        <dbReference type="ChEBI" id="CHEBI:15377"/>
        <dbReference type="ChEBI" id="CHEBI:15378"/>
        <dbReference type="ChEBI" id="CHEBI:16810"/>
        <dbReference type="ChEBI" id="CHEBI:28938"/>
        <dbReference type="ChEBI" id="CHEBI:29985"/>
        <dbReference type="ChEBI" id="CHEBI:57540"/>
        <dbReference type="ChEBI" id="CHEBI:57945"/>
        <dbReference type="EC" id="1.4.1.3"/>
    </reaction>
</comment>
<sequence>MLKRLVGRTSLISKFSFSTNESTDISVRDSIHRLIDRASMYTRIPGSFIDGLKKCSHVLELSIPLKKDNGQLAVFEAYRAHHSIHALPLKGGIRFAPNMRLADIEGVAALMTLKMACADIPYGGAHGGISVDPSSLSVLEQERLARAYAKELIKSGFMGPSIDVPGPDIGTDGRTMAWIMDEFLKIAPDVTEGLAAVTGKPEAAGGIAGRKEAAGLGFYFALKNFLEDEELVEPLELTKELKGKKIIIQGFGNVGYHVSKFLSENGKAKIIGVLDQNGGVYKATGLDITALKTYYDENKTLKGFTEGKHFDNPEDVLSKTCDIFIPAASENTITVNNSHLLKCKIVAEAANLPLSIKAEENLIKNGVAILPDIIMNSGGVISSYFEYVKNIGHISPEKLTKRWELKSNEKILQFLARILGTEVQNSDLQVASDLEIVNNALEDIIQNSVKTAKKTSKLYSISYKDAAYVNALNRIYENLRYSSHYAA</sequence>
<evidence type="ECO:0000313" key="10">
    <source>
        <dbReference type="EMBL" id="CAG9334334.1"/>
    </source>
</evidence>
<keyword evidence="11" id="KW-1185">Reference proteome</keyword>
<dbReference type="Pfam" id="PF00208">
    <property type="entry name" value="ELFV_dehydrog"/>
    <property type="match status" value="1"/>
</dbReference>
<name>A0AAU9K9J2_9CILI</name>
<comment type="similarity">
    <text evidence="1 5 8">Belongs to the Glu/Leu/Phe/Val dehydrogenases family.</text>
</comment>
<dbReference type="PANTHER" id="PTHR11606">
    <property type="entry name" value="GLUTAMATE DEHYDROGENASE"/>
    <property type="match status" value="1"/>
</dbReference>
<evidence type="ECO:0000256" key="3">
    <source>
        <dbReference type="ARBA" id="ARBA00047867"/>
    </source>
</evidence>
<dbReference type="CDD" id="cd01076">
    <property type="entry name" value="NAD_bind_1_Glu_DH"/>
    <property type="match status" value="1"/>
</dbReference>
<evidence type="ECO:0000256" key="8">
    <source>
        <dbReference type="RuleBase" id="RU004417"/>
    </source>
</evidence>
<keyword evidence="6" id="KW-0547">Nucleotide-binding</keyword>
<feature type="domain" description="Glutamate/phenylalanine/leucine/valine/L-tryptophan dehydrogenase C-terminal" evidence="9">
    <location>
        <begin position="207"/>
        <end position="483"/>
    </location>
</feature>
<evidence type="ECO:0000259" key="9">
    <source>
        <dbReference type="SMART" id="SM00839"/>
    </source>
</evidence>
<dbReference type="InterPro" id="IPR006097">
    <property type="entry name" value="Glu/Leu/Phe/Val/Trp_DH_dimer"/>
</dbReference>
<reference evidence="10" key="1">
    <citation type="submission" date="2021-09" db="EMBL/GenBank/DDBJ databases">
        <authorList>
            <consortium name="AG Swart"/>
            <person name="Singh M."/>
            <person name="Singh A."/>
            <person name="Seah K."/>
            <person name="Emmerich C."/>
        </authorList>
    </citation>
    <scope>NUCLEOTIDE SEQUENCE</scope>
    <source>
        <strain evidence="10">ATCC30299</strain>
    </source>
</reference>
<dbReference type="PANTHER" id="PTHR11606:SF13">
    <property type="entry name" value="GLUTAMATE DEHYDROGENASE 1, MITOCHONDRIAL"/>
    <property type="match status" value="1"/>
</dbReference>
<evidence type="ECO:0000313" key="11">
    <source>
        <dbReference type="Proteomes" id="UP001162131"/>
    </source>
</evidence>
<dbReference type="Gene3D" id="3.40.50.10860">
    <property type="entry name" value="Leucine Dehydrogenase, chain A, domain 1"/>
    <property type="match status" value="1"/>
</dbReference>
<dbReference type="InterPro" id="IPR046346">
    <property type="entry name" value="Aminoacid_DH-like_N_sf"/>
</dbReference>
<dbReference type="EMBL" id="CAJZBQ010000058">
    <property type="protein sequence ID" value="CAG9334334.1"/>
    <property type="molecule type" value="Genomic_DNA"/>
</dbReference>
<evidence type="ECO:0000256" key="6">
    <source>
        <dbReference type="PIRSR" id="PIRSR000185-2"/>
    </source>
</evidence>
<protein>
    <recommendedName>
        <fullName evidence="5">Glutamate dehydrogenase</fullName>
    </recommendedName>
</protein>
<comment type="catalytic activity">
    <reaction evidence="4">
        <text>L-glutamate + NADP(+) + H2O = 2-oxoglutarate + NH4(+) + NADPH + H(+)</text>
        <dbReference type="Rhea" id="RHEA:11612"/>
        <dbReference type="ChEBI" id="CHEBI:15377"/>
        <dbReference type="ChEBI" id="CHEBI:15378"/>
        <dbReference type="ChEBI" id="CHEBI:16810"/>
        <dbReference type="ChEBI" id="CHEBI:28938"/>
        <dbReference type="ChEBI" id="CHEBI:29985"/>
        <dbReference type="ChEBI" id="CHEBI:57783"/>
        <dbReference type="ChEBI" id="CHEBI:58349"/>
        <dbReference type="EC" id="1.4.1.3"/>
    </reaction>
</comment>
<evidence type="ECO:0000256" key="2">
    <source>
        <dbReference type="ARBA" id="ARBA00023002"/>
    </source>
</evidence>
<dbReference type="AlphaFoldDB" id="A0AAU9K9J2"/>
<keyword evidence="2 5" id="KW-0560">Oxidoreductase</keyword>
<proteinExistence type="inferred from homology"/>
<evidence type="ECO:0000256" key="1">
    <source>
        <dbReference type="ARBA" id="ARBA00006382"/>
    </source>
</evidence>
<feature type="binding site" evidence="6">
    <location>
        <position position="383"/>
    </location>
    <ligand>
        <name>substrate</name>
    </ligand>
</feature>
<feature type="site" description="Important for catalysis" evidence="7">
    <location>
        <position position="168"/>
    </location>
</feature>
<feature type="binding site" evidence="6">
    <location>
        <position position="114"/>
    </location>
    <ligand>
        <name>substrate</name>
    </ligand>
</feature>
<dbReference type="InterPro" id="IPR014362">
    <property type="entry name" value="Glu_DH"/>
</dbReference>
<keyword evidence="6" id="KW-0520">NAD</keyword>
<dbReference type="GO" id="GO:0005739">
    <property type="term" value="C:mitochondrion"/>
    <property type="evidence" value="ECO:0007669"/>
    <property type="project" value="TreeGrafter"/>
</dbReference>
<dbReference type="InterPro" id="IPR006095">
    <property type="entry name" value="Glu/Leu/Phe/Val/Trp_DH"/>
</dbReference>
<dbReference type="GO" id="GO:0006538">
    <property type="term" value="P:L-glutamate catabolic process"/>
    <property type="evidence" value="ECO:0007669"/>
    <property type="project" value="TreeGrafter"/>
</dbReference>
<dbReference type="PRINTS" id="PR00082">
    <property type="entry name" value="GLFDHDRGNASE"/>
</dbReference>
<evidence type="ECO:0000256" key="4">
    <source>
        <dbReference type="ARBA" id="ARBA00048577"/>
    </source>
</evidence>
<dbReference type="Gene3D" id="3.40.50.720">
    <property type="entry name" value="NAD(P)-binding Rossmann-like Domain"/>
    <property type="match status" value="1"/>
</dbReference>
<comment type="caution">
    <text evidence="10">The sequence shown here is derived from an EMBL/GenBank/DDBJ whole genome shotgun (WGS) entry which is preliminary data.</text>
</comment>
<accession>A0AAU9K9J2</accession>